<dbReference type="Proteomes" id="UP000254065">
    <property type="component" value="Unassembled WGS sequence"/>
</dbReference>
<reference evidence="1 2" key="1">
    <citation type="submission" date="2018-06" db="EMBL/GenBank/DDBJ databases">
        <authorList>
            <consortium name="Pathogen Informatics"/>
            <person name="Doyle S."/>
        </authorList>
    </citation>
    <scope>NUCLEOTIDE SEQUENCE [LARGE SCALE GENOMIC DNA]</scope>
    <source>
        <strain evidence="1 2">NCTC12877</strain>
    </source>
</reference>
<evidence type="ECO:0000313" key="1">
    <source>
        <dbReference type="EMBL" id="STZ07610.1"/>
    </source>
</evidence>
<sequence>MFVARIQCLFKIPHRIDDLEKAEWERQAQRQIPHRIDDLEIAEIRQTKTPSDSTSHR</sequence>
<gene>
    <name evidence="1" type="ORF">NCTC12877_00585</name>
</gene>
<accession>A0A378R197</accession>
<evidence type="ECO:0000313" key="2">
    <source>
        <dbReference type="Proteomes" id="UP000254065"/>
    </source>
</evidence>
<dbReference type="EMBL" id="UGQB01000004">
    <property type="protein sequence ID" value="STZ07610.1"/>
    <property type="molecule type" value="Genomic_DNA"/>
</dbReference>
<name>A0A378R197_9GAMM</name>
<keyword evidence="2" id="KW-1185">Reference proteome</keyword>
<dbReference type="AlphaFoldDB" id="A0A378R197"/>
<organism evidence="1 2">
    <name type="scientific">Moraxella caprae</name>
    <dbReference type="NCBI Taxonomy" id="90240"/>
    <lineage>
        <taxon>Bacteria</taxon>
        <taxon>Pseudomonadati</taxon>
        <taxon>Pseudomonadota</taxon>
        <taxon>Gammaproteobacteria</taxon>
        <taxon>Moraxellales</taxon>
        <taxon>Moraxellaceae</taxon>
        <taxon>Moraxella</taxon>
    </lineage>
</organism>
<proteinExistence type="predicted"/>
<dbReference type="AntiFam" id="ANF00050">
    <property type="entry name" value="Translation of CRISPR YPEST repeat 1"/>
</dbReference>
<protein>
    <submittedName>
        <fullName evidence="1">Uncharacterized protein</fullName>
    </submittedName>
</protein>